<protein>
    <recommendedName>
        <fullName evidence="2">C2H2-type domain-containing protein</fullName>
    </recommendedName>
</protein>
<gene>
    <name evidence="3" type="ORF">NDU88_001916</name>
</gene>
<evidence type="ECO:0000259" key="2">
    <source>
        <dbReference type="PROSITE" id="PS00028"/>
    </source>
</evidence>
<accession>A0AAV7RDZ2</accession>
<dbReference type="EMBL" id="JANPWB010000009">
    <property type="protein sequence ID" value="KAJ1149098.1"/>
    <property type="molecule type" value="Genomic_DNA"/>
</dbReference>
<evidence type="ECO:0000313" key="3">
    <source>
        <dbReference type="EMBL" id="KAJ1149098.1"/>
    </source>
</evidence>
<reference evidence="3" key="1">
    <citation type="journal article" date="2022" name="bioRxiv">
        <title>Sequencing and chromosome-scale assembly of the giantPleurodeles waltlgenome.</title>
        <authorList>
            <person name="Brown T."/>
            <person name="Elewa A."/>
            <person name="Iarovenko S."/>
            <person name="Subramanian E."/>
            <person name="Araus A.J."/>
            <person name="Petzold A."/>
            <person name="Susuki M."/>
            <person name="Suzuki K.-i.T."/>
            <person name="Hayashi T."/>
            <person name="Toyoda A."/>
            <person name="Oliveira C."/>
            <person name="Osipova E."/>
            <person name="Leigh N.D."/>
            <person name="Simon A."/>
            <person name="Yun M.H."/>
        </authorList>
    </citation>
    <scope>NUCLEOTIDE SEQUENCE</scope>
    <source>
        <strain evidence="3">20211129_DDA</strain>
        <tissue evidence="3">Liver</tissue>
    </source>
</reference>
<organism evidence="3 4">
    <name type="scientific">Pleurodeles waltl</name>
    <name type="common">Iberian ribbed newt</name>
    <dbReference type="NCBI Taxonomy" id="8319"/>
    <lineage>
        <taxon>Eukaryota</taxon>
        <taxon>Metazoa</taxon>
        <taxon>Chordata</taxon>
        <taxon>Craniata</taxon>
        <taxon>Vertebrata</taxon>
        <taxon>Euteleostomi</taxon>
        <taxon>Amphibia</taxon>
        <taxon>Batrachia</taxon>
        <taxon>Caudata</taxon>
        <taxon>Salamandroidea</taxon>
        <taxon>Salamandridae</taxon>
        <taxon>Pleurodelinae</taxon>
        <taxon>Pleurodeles</taxon>
    </lineage>
</organism>
<sequence>MSHQESEEQEACHDADFFEAVLPVTIFELSDEEFLATDEEGEVHQNANTLRESGPIQTACSHKSCAADTMLERNTCSQDTPHQGSTDPNLKRHLESQEKLGIVSLTSFSGNEGNSLYGVTYRKGKLGEKRKRNTIASKSSKTRGTPVRRYKRTCKGTQGSVNLQGTDPAKSVNHTGCKIRDGKVCEKPYYLRSCSKPEEHHPMKEVNQHFQDIVNLFPNGSCLEIEDLQKNTAPGLQQQTEESPLPTTKTTGHQLESGDCSPSVEKVKEPDEKCRLTSKIVTGSSIDSSVLMTKKKKCQNCSLTFRSARLLSMHIKSDHRHGNSEKRNFSPKRNAYLALFKHKLRVNQRASSIKK</sequence>
<evidence type="ECO:0000256" key="1">
    <source>
        <dbReference type="SAM" id="MobiDB-lite"/>
    </source>
</evidence>
<proteinExistence type="predicted"/>
<feature type="domain" description="C2H2-type" evidence="2">
    <location>
        <begin position="298"/>
        <end position="319"/>
    </location>
</feature>
<dbReference type="InterPro" id="IPR013087">
    <property type="entry name" value="Znf_C2H2_type"/>
</dbReference>
<feature type="compositionally biased region" description="Polar residues" evidence="1">
    <location>
        <begin position="234"/>
        <end position="254"/>
    </location>
</feature>
<comment type="caution">
    <text evidence="3">The sequence shown here is derived from an EMBL/GenBank/DDBJ whole genome shotgun (WGS) entry which is preliminary data.</text>
</comment>
<feature type="region of interest" description="Disordered" evidence="1">
    <location>
        <begin position="234"/>
        <end position="265"/>
    </location>
</feature>
<dbReference type="PROSITE" id="PS00028">
    <property type="entry name" value="ZINC_FINGER_C2H2_1"/>
    <property type="match status" value="1"/>
</dbReference>
<dbReference type="AlphaFoldDB" id="A0AAV7RDZ2"/>
<evidence type="ECO:0000313" key="4">
    <source>
        <dbReference type="Proteomes" id="UP001066276"/>
    </source>
</evidence>
<dbReference type="Proteomes" id="UP001066276">
    <property type="component" value="Chromosome 5"/>
</dbReference>
<keyword evidence="4" id="KW-1185">Reference proteome</keyword>
<name>A0AAV7RDZ2_PLEWA</name>